<keyword evidence="2" id="KW-1185">Reference proteome</keyword>
<protein>
    <submittedName>
        <fullName evidence="1">Uncharacterized protein</fullName>
    </submittedName>
</protein>
<evidence type="ECO:0000313" key="2">
    <source>
        <dbReference type="Proteomes" id="UP001055072"/>
    </source>
</evidence>
<organism evidence="1 2">
    <name type="scientific">Irpex rosettiformis</name>
    <dbReference type="NCBI Taxonomy" id="378272"/>
    <lineage>
        <taxon>Eukaryota</taxon>
        <taxon>Fungi</taxon>
        <taxon>Dikarya</taxon>
        <taxon>Basidiomycota</taxon>
        <taxon>Agaricomycotina</taxon>
        <taxon>Agaricomycetes</taxon>
        <taxon>Polyporales</taxon>
        <taxon>Irpicaceae</taxon>
        <taxon>Irpex</taxon>
    </lineage>
</organism>
<accession>A0ACB8UB41</accession>
<proteinExistence type="predicted"/>
<dbReference type="EMBL" id="MU274906">
    <property type="protein sequence ID" value="KAI0091180.1"/>
    <property type="molecule type" value="Genomic_DNA"/>
</dbReference>
<reference evidence="1" key="1">
    <citation type="journal article" date="2021" name="Environ. Microbiol.">
        <title>Gene family expansions and transcriptome signatures uncover fungal adaptations to wood decay.</title>
        <authorList>
            <person name="Hage H."/>
            <person name="Miyauchi S."/>
            <person name="Viragh M."/>
            <person name="Drula E."/>
            <person name="Min B."/>
            <person name="Chaduli D."/>
            <person name="Navarro D."/>
            <person name="Favel A."/>
            <person name="Norest M."/>
            <person name="Lesage-Meessen L."/>
            <person name="Balint B."/>
            <person name="Merenyi Z."/>
            <person name="de Eugenio L."/>
            <person name="Morin E."/>
            <person name="Martinez A.T."/>
            <person name="Baldrian P."/>
            <person name="Stursova M."/>
            <person name="Martinez M.J."/>
            <person name="Novotny C."/>
            <person name="Magnuson J.K."/>
            <person name="Spatafora J.W."/>
            <person name="Maurice S."/>
            <person name="Pangilinan J."/>
            <person name="Andreopoulos W."/>
            <person name="LaButti K."/>
            <person name="Hundley H."/>
            <person name="Na H."/>
            <person name="Kuo A."/>
            <person name="Barry K."/>
            <person name="Lipzen A."/>
            <person name="Henrissat B."/>
            <person name="Riley R."/>
            <person name="Ahrendt S."/>
            <person name="Nagy L.G."/>
            <person name="Grigoriev I.V."/>
            <person name="Martin F."/>
            <person name="Rosso M.N."/>
        </authorList>
    </citation>
    <scope>NUCLEOTIDE SEQUENCE</scope>
    <source>
        <strain evidence="1">CBS 384.51</strain>
    </source>
</reference>
<dbReference type="Proteomes" id="UP001055072">
    <property type="component" value="Unassembled WGS sequence"/>
</dbReference>
<gene>
    <name evidence="1" type="ORF">BDY19DRAFT_991753</name>
</gene>
<sequence>MYYEQPPSSGPSRFEYPQQNSYPTRCPPSDAFPHYSEPGRRVVLPLWKGSEVEVLLDSKWYLVTISAVVNISNTTVRVEFRRGNKTSVQNFTANVNIRYPENNDQANFAR</sequence>
<evidence type="ECO:0000313" key="1">
    <source>
        <dbReference type="EMBL" id="KAI0091180.1"/>
    </source>
</evidence>
<name>A0ACB8UB41_9APHY</name>
<comment type="caution">
    <text evidence="1">The sequence shown here is derived from an EMBL/GenBank/DDBJ whole genome shotgun (WGS) entry which is preliminary data.</text>
</comment>